<accession>A0AAJ5WQK8</accession>
<dbReference type="EMBL" id="CP119311">
    <property type="protein sequence ID" value="WEK36356.1"/>
    <property type="molecule type" value="Genomic_DNA"/>
</dbReference>
<dbReference type="Gene3D" id="2.60.120.1440">
    <property type="match status" value="1"/>
</dbReference>
<dbReference type="Gene3D" id="3.55.50.30">
    <property type="match status" value="1"/>
</dbReference>
<evidence type="ECO:0000259" key="2">
    <source>
        <dbReference type="Pfam" id="PF16344"/>
    </source>
</evidence>
<organism evidence="3 4">
    <name type="scientific">Candidatus Pseudobacter hemicellulosilyticus</name>
    <dbReference type="NCBI Taxonomy" id="3121375"/>
    <lineage>
        <taxon>Bacteria</taxon>
        <taxon>Pseudomonadati</taxon>
        <taxon>Bacteroidota</taxon>
        <taxon>Chitinophagia</taxon>
        <taxon>Chitinophagales</taxon>
        <taxon>Chitinophagaceae</taxon>
        <taxon>Pseudobacter</taxon>
    </lineage>
</organism>
<sequence>MNKQEFIALLDRYAAGQASEREQQLVEAYLDRLEASGGDLPDITDAEALKQASWQWLEEQMQPDAPVVPLPQRSRFLRWVAAAAAVLLLLAGYQFWWKRAAVPEPVVAVQDQPAAPPVVNWLTIRNHSQTDTMISLPDGSALRLAAGSEASYPASFTGQREIILHGQAFFNVQANKQDPFKVVSGQLSTIALGTAFSVNANAGASKVTVRLYEGKVLVKDSLQDRHLQPGEELTWRQNGAMMVRQFRKDGSRQELAAAPAEGEPPAMPKDKEGNWYMFNNEPLAAVLDQLAQMYDTAIVYRPEELRNLYFIGKFDRSATLETILKRIAVVHGLQLAKADSTYRLRK</sequence>
<evidence type="ECO:0000313" key="4">
    <source>
        <dbReference type="Proteomes" id="UP001220610"/>
    </source>
</evidence>
<dbReference type="Pfam" id="PF16344">
    <property type="entry name" value="FecR_C"/>
    <property type="match status" value="1"/>
</dbReference>
<dbReference type="Proteomes" id="UP001220610">
    <property type="component" value="Chromosome"/>
</dbReference>
<dbReference type="AlphaFoldDB" id="A0AAJ5WQK8"/>
<reference evidence="3" key="1">
    <citation type="submission" date="2023-03" db="EMBL/GenBank/DDBJ databases">
        <title>Andean soil-derived lignocellulolytic bacterial consortium as a source of novel taxa and putative plastic-active enzymes.</title>
        <authorList>
            <person name="Diaz-Garcia L."/>
            <person name="Chuvochina M."/>
            <person name="Feuerriegel G."/>
            <person name="Bunk B."/>
            <person name="Sproer C."/>
            <person name="Streit W.R."/>
            <person name="Rodriguez L.M."/>
            <person name="Overmann J."/>
            <person name="Jimenez D.J."/>
        </authorList>
    </citation>
    <scope>NUCLEOTIDE SEQUENCE</scope>
    <source>
        <strain evidence="3">MAG 7</strain>
    </source>
</reference>
<name>A0AAJ5WQK8_9BACT</name>
<dbReference type="PANTHER" id="PTHR30273">
    <property type="entry name" value="PERIPLASMIC SIGNAL SENSOR AND SIGMA FACTOR ACTIVATOR FECR-RELATED"/>
    <property type="match status" value="1"/>
</dbReference>
<dbReference type="InterPro" id="IPR032508">
    <property type="entry name" value="FecR_C"/>
</dbReference>
<protein>
    <submittedName>
        <fullName evidence="3">FecR family protein</fullName>
    </submittedName>
</protein>
<feature type="domain" description="Protein FecR C-terminal" evidence="2">
    <location>
        <begin position="276"/>
        <end position="335"/>
    </location>
</feature>
<dbReference type="InterPro" id="IPR006860">
    <property type="entry name" value="FecR"/>
</dbReference>
<gene>
    <name evidence="3" type="ORF">P0Y53_02485</name>
</gene>
<evidence type="ECO:0000313" key="3">
    <source>
        <dbReference type="EMBL" id="WEK36356.1"/>
    </source>
</evidence>
<dbReference type="GO" id="GO:0016989">
    <property type="term" value="F:sigma factor antagonist activity"/>
    <property type="evidence" value="ECO:0007669"/>
    <property type="project" value="TreeGrafter"/>
</dbReference>
<dbReference type="PANTHER" id="PTHR30273:SF2">
    <property type="entry name" value="PROTEIN FECR"/>
    <property type="match status" value="1"/>
</dbReference>
<dbReference type="PIRSF" id="PIRSF018266">
    <property type="entry name" value="FecR"/>
    <property type="match status" value="1"/>
</dbReference>
<dbReference type="InterPro" id="IPR012373">
    <property type="entry name" value="Ferrdict_sens_TM"/>
</dbReference>
<dbReference type="Pfam" id="PF04773">
    <property type="entry name" value="FecR"/>
    <property type="match status" value="1"/>
</dbReference>
<proteinExistence type="predicted"/>
<feature type="domain" description="FecR protein" evidence="1">
    <location>
        <begin position="132"/>
        <end position="216"/>
    </location>
</feature>
<evidence type="ECO:0000259" key="1">
    <source>
        <dbReference type="Pfam" id="PF04773"/>
    </source>
</evidence>